<dbReference type="Proteomes" id="UP000321490">
    <property type="component" value="Unassembled WGS sequence"/>
</dbReference>
<dbReference type="RefSeq" id="WP_153360015.1">
    <property type="nucleotide sequence ID" value="NZ_JABGDC010000073.1"/>
</dbReference>
<dbReference type="AlphaFoldDB" id="A0A562IMA5"/>
<dbReference type="EMBL" id="VLKF01000001">
    <property type="protein sequence ID" value="TWH72038.1"/>
    <property type="molecule type" value="Genomic_DNA"/>
</dbReference>
<organism evidence="1 2">
    <name type="scientific">Modestobacter roseus</name>
    <dbReference type="NCBI Taxonomy" id="1181884"/>
    <lineage>
        <taxon>Bacteria</taxon>
        <taxon>Bacillati</taxon>
        <taxon>Actinomycetota</taxon>
        <taxon>Actinomycetes</taxon>
        <taxon>Geodermatophilales</taxon>
        <taxon>Geodermatophilaceae</taxon>
        <taxon>Modestobacter</taxon>
    </lineage>
</organism>
<comment type="caution">
    <text evidence="1">The sequence shown here is derived from an EMBL/GenBank/DDBJ whole genome shotgun (WGS) entry which is preliminary data.</text>
</comment>
<keyword evidence="2" id="KW-1185">Reference proteome</keyword>
<evidence type="ECO:0000313" key="2">
    <source>
        <dbReference type="Proteomes" id="UP000321490"/>
    </source>
</evidence>
<accession>A0A562IMA5</accession>
<reference evidence="1 2" key="1">
    <citation type="submission" date="2019-07" db="EMBL/GenBank/DDBJ databases">
        <title>R&amp;d 2014.</title>
        <authorList>
            <person name="Klenk H.-P."/>
        </authorList>
    </citation>
    <scope>NUCLEOTIDE SEQUENCE [LARGE SCALE GENOMIC DNA]</scope>
    <source>
        <strain evidence="1 2">DSM 45764</strain>
    </source>
</reference>
<gene>
    <name evidence="1" type="ORF">JD78_00542</name>
</gene>
<evidence type="ECO:0000313" key="1">
    <source>
        <dbReference type="EMBL" id="TWH72038.1"/>
    </source>
</evidence>
<name>A0A562IMA5_9ACTN</name>
<sequence length="54" mass="5345">MTGDDLRSAGVAVRDLFARVPDGAAPVPTLGTDVVGVAAHILAPSRGSARACEG</sequence>
<proteinExistence type="predicted"/>
<protein>
    <submittedName>
        <fullName evidence="1">Uncharacterized protein</fullName>
    </submittedName>
</protein>